<keyword evidence="5" id="KW-0472">Membrane</keyword>
<evidence type="ECO:0000259" key="7">
    <source>
        <dbReference type="PROSITE" id="PS50847"/>
    </source>
</evidence>
<dbReference type="InterPro" id="IPR013783">
    <property type="entry name" value="Ig-like_fold"/>
</dbReference>
<dbReference type="Pfam" id="PF00746">
    <property type="entry name" value="Gram_pos_anchor"/>
    <property type="match status" value="1"/>
</dbReference>
<name>A0A2A2EGS6_9BIFI</name>
<dbReference type="NCBIfam" id="TIGR04226">
    <property type="entry name" value="RrgB_K2N_iso_D2"/>
    <property type="match status" value="1"/>
</dbReference>
<evidence type="ECO:0000256" key="2">
    <source>
        <dbReference type="ARBA" id="ARBA00022525"/>
    </source>
</evidence>
<evidence type="ECO:0000313" key="9">
    <source>
        <dbReference type="Proteomes" id="UP000218399"/>
    </source>
</evidence>
<dbReference type="Pfam" id="PF17802">
    <property type="entry name" value="SpaA"/>
    <property type="match status" value="1"/>
</dbReference>
<comment type="caution">
    <text evidence="8">The sequence shown here is derived from an EMBL/GenBank/DDBJ whole genome shotgun (WGS) entry which is preliminary data.</text>
</comment>
<sequence length="643" mass="67378">MKKVWKGFAAAVSAAAIAATGFIGATSAYADDPVTDEDGNVTVTVNGATSAQDKFNAYRILDVTNSGSNYTYTIAVDNTGSGKYLQVLRDATGLPLNGTQAQNNTAINNYIRYGTATPETDASGNITATEIQSDSTAMKQFADALWVAINSQKNAEGKTEAVAPDKQFVGGQLITPAEGETPAVLGAQFTGPQGYYLIRQTDAANTNDTLSGLILNTAGQNGVQVSMKKDVPTVEKQIKDVNDTSGATNWGDAADHDVNDPIEYKLTGTTANNVNDYHKYQFKFTDTMSAGLTFVKADQTIAKSDVVVKVDGVQLAENAYTVSLTDVATNTAAPYTGGTVLTVDIADLKTANYLDADGNLVTDDKGNAKVIALNGGDKVTVEYRATLNEDAKIGVQGNPNKVQLSFAKDPHFNGTGEQPTGETPEDTVIAFTYEVNANKVQGDGTTPLAGASFALLKKFKTGDSFVWKAYQPAAAATDDSPKVYAGWVSINLPQGVTLPDDIATLQQNVAQHITPSIATVLEDGKYVAKFPRIDDGDYALVETVVPAGYNYVAPKTFTVTQGITRNPATAVPDGTTNTGIWTDPTVTGMTVNGGTISTNIVNKSGSQLPSTGGMGTTVLYVAGAAIVLIAGIGLAVALRRRQA</sequence>
<dbReference type="InterPro" id="IPR019931">
    <property type="entry name" value="LPXTG_anchor"/>
</dbReference>
<dbReference type="EMBL" id="MVOH01000007">
    <property type="protein sequence ID" value="PAU68108.1"/>
    <property type="molecule type" value="Genomic_DNA"/>
</dbReference>
<keyword evidence="5" id="KW-0812">Transmembrane</keyword>
<protein>
    <submittedName>
        <fullName evidence="8">FimA fimbrial subunit-like protein</fullName>
    </submittedName>
</protein>
<dbReference type="NCBIfam" id="TIGR01167">
    <property type="entry name" value="LPXTG_anchor"/>
    <property type="match status" value="1"/>
</dbReference>
<keyword evidence="3 6" id="KW-0732">Signal</keyword>
<feature type="signal peptide" evidence="6">
    <location>
        <begin position="1"/>
        <end position="30"/>
    </location>
</feature>
<keyword evidence="9" id="KW-1185">Reference proteome</keyword>
<dbReference type="InterPro" id="IPR041033">
    <property type="entry name" value="SpaA_PFL_dom_1"/>
</dbReference>
<evidence type="ECO:0000256" key="5">
    <source>
        <dbReference type="SAM" id="Phobius"/>
    </source>
</evidence>
<evidence type="ECO:0000256" key="6">
    <source>
        <dbReference type="SAM" id="SignalP"/>
    </source>
</evidence>
<dbReference type="Proteomes" id="UP000218399">
    <property type="component" value="Unassembled WGS sequence"/>
</dbReference>
<reference evidence="8 9" key="1">
    <citation type="journal article" date="2017" name="ISME J.">
        <title>Unveiling bifidobacterial biogeography across the mammalian branch of the tree of life.</title>
        <authorList>
            <person name="Milani C."/>
            <person name="Mangifesta M."/>
            <person name="Mancabelli L."/>
            <person name="Lugli G.A."/>
            <person name="James K."/>
            <person name="Duranti S."/>
            <person name="Turroni F."/>
            <person name="Ferrario C."/>
            <person name="Ossiprandi M.C."/>
            <person name="van Sinderen D."/>
            <person name="Ventura M."/>
        </authorList>
    </citation>
    <scope>NUCLEOTIDE SEQUENCE [LARGE SCALE GENOMIC DNA]</scope>
    <source>
        <strain evidence="9">Ham19E</strain>
    </source>
</reference>
<evidence type="ECO:0000256" key="4">
    <source>
        <dbReference type="ARBA" id="ARBA00023088"/>
    </source>
</evidence>
<dbReference type="GO" id="GO:0005975">
    <property type="term" value="P:carbohydrate metabolic process"/>
    <property type="evidence" value="ECO:0007669"/>
    <property type="project" value="UniProtKB-ARBA"/>
</dbReference>
<feature type="chain" id="PRO_5012878049" evidence="6">
    <location>
        <begin position="31"/>
        <end position="643"/>
    </location>
</feature>
<keyword evidence="4" id="KW-0572">Peptidoglycan-anchor</keyword>
<gene>
    <name evidence="8" type="ORF">B1526_0822</name>
</gene>
<evidence type="ECO:0000313" key="8">
    <source>
        <dbReference type="EMBL" id="PAU68108.1"/>
    </source>
</evidence>
<dbReference type="InterPro" id="IPR026466">
    <property type="entry name" value="Fim_isopep_form_D2_dom"/>
</dbReference>
<evidence type="ECO:0000256" key="3">
    <source>
        <dbReference type="ARBA" id="ARBA00022729"/>
    </source>
</evidence>
<keyword evidence="2" id="KW-0964">Secreted</keyword>
<dbReference type="OrthoDB" id="3199332at2"/>
<dbReference type="Gene3D" id="2.60.40.10">
    <property type="entry name" value="Immunoglobulins"/>
    <property type="match status" value="1"/>
</dbReference>
<evidence type="ECO:0000256" key="1">
    <source>
        <dbReference type="ARBA" id="ARBA00022512"/>
    </source>
</evidence>
<feature type="transmembrane region" description="Helical" evidence="5">
    <location>
        <begin position="618"/>
        <end position="638"/>
    </location>
</feature>
<accession>A0A2A2EGS6</accession>
<feature type="domain" description="Gram-positive cocci surface proteins LPxTG" evidence="7">
    <location>
        <begin position="608"/>
        <end position="643"/>
    </location>
</feature>
<keyword evidence="1" id="KW-0134">Cell wall</keyword>
<dbReference type="Gene3D" id="2.60.40.740">
    <property type="match status" value="1"/>
</dbReference>
<dbReference type="PROSITE" id="PS50847">
    <property type="entry name" value="GRAM_POS_ANCHORING"/>
    <property type="match status" value="1"/>
</dbReference>
<dbReference type="AlphaFoldDB" id="A0A2A2EGS6"/>
<dbReference type="RefSeq" id="WP_095614842.1">
    <property type="nucleotide sequence ID" value="NZ_MVOH01000007.1"/>
</dbReference>
<keyword evidence="5" id="KW-1133">Transmembrane helix</keyword>
<organism evidence="8 9">
    <name type="scientific">Bifidobacterium criceti</name>
    <dbReference type="NCBI Taxonomy" id="1960969"/>
    <lineage>
        <taxon>Bacteria</taxon>
        <taxon>Bacillati</taxon>
        <taxon>Actinomycetota</taxon>
        <taxon>Actinomycetes</taxon>
        <taxon>Bifidobacteriales</taxon>
        <taxon>Bifidobacteriaceae</taxon>
        <taxon>Bifidobacterium</taxon>
    </lineage>
</organism>
<proteinExistence type="predicted"/>